<feature type="domain" description="Sacsin/Nov" evidence="1">
    <location>
        <begin position="1"/>
        <end position="136"/>
    </location>
</feature>
<sequence length="3371" mass="387264">MTDTPIIISGDRLLMISPLEDQSWKVCHTIQLKKVFNKRKYHKLKEMLDQILGPENALFGIMEESFRKGNYKGTLFWFPLRQSIPIEDPISRTIYTQNKVDDLFHSFHREASMVLLFLKHVEQISLHTLEENSTFHEMFSVEIKSCNNENISKERRKISDRLKSCPQNHVVQKSIDSVFQARILLREESRSQETHWLISTVYQGSDEMSDEMRSLLDNNELRYQPYVGVALPFDRGGFSPHVFCFLPLPLEKVGQSLTNLPFHVNGSFALDSNRRHMNWPTNDRTEDKDVSLKWNRLMITEVLPTAYVNLMTNMVVTSHVQKGMIYKAMPDPEAVDKKWAILLPKLFSRLFEEPIFSTESGQHINFSEAVFSIISTTGNIGQCHTKNLLDTVQMYCPYLVRIPSEESHVFQILQSPYTPSSPKVITPKYINQLLLQDHEGKYKELSREHKLTLLVFLTSEGNFDYVDSLELMPVDSREKEFKVFERANTGKATYFLATQEQKEVLPELEDILLTPCDLKMPEAETVIETLSKEDLLIFAENLKDLQICSISGNDADTQNKTDLYHANSQTLHTVVKDDSLLEEKSINVQNNCREVNIQAKRQHCATTWLVSKCGKGSVAILKENDDDIAMGFDKHHTPGKVFNIFPLDEMTDLPIYINGNFELLDHKIDRSTSVAVEGSKKILRTDVASSYVFLINHLCSYPVLSETNLFSLWPRYSNDNVFDEVVRAFYDNIFHSNIELFTCKTGRQGLQQVCFLDFELRYKEPIGEIAQACFSELYNEPGKQNIDIPKSIHEQFETTNLVSRLHILQEEEFWTEVFLPSLSTNYWDQKQSQRNKLIAYCIQRSINLNLTSIIQKTWCVPTSPNGKLARPCDLVHLKPGSVLNGLFSEKDGRFVQDLDEFNSKEMREQLFRLGMMMETIHEDVLKERANSVATLYSSDPTESESRYSALLAYLKSLKNEEFAQAISAIRTIAWIPTAQTFSPYPSSAKWYGEESTHCNMDEGYLFKHRYLVGAIAYVYRDDKVLESLISRQPGEREVIDNLLRVIGDFNEDKYERGYDEIVHEAYSFFTKLNDISSDSINRLKLQKCVWTGHKFVLPAKVCLEFCLGIKKESLVPFMYCFDNQFEGIKWNPFFQTIGCHERLTVEHILQILESTNDVLQLHETGQEDLDNLLDVVLAILDTISKTELSKDHKDRLMLPVKFQNSWKMCKLLECAYISDESHLLMATSDDDANILVGKIGIETAEQLGVQSLSQRLLKDNDAEEMFCDWGQSEPLTTRIKRLLEEYSDGFSIPKELLQNADDAGATELTFIYDERENNDLRTGLLDEGMAECQGPALWVYSNSLFEEADFQNIIKLDGKTKVEETSKIGKFGLGFCSVYNITDVPSFVSGKSIVIFDPNTFHLGKAIRDKSSPGLRIKFTKGSKEFLKRFRNQFMPYNGICECDLSGEDDVPFFNGTLFRFPFRTKLQASKSEIADRPYKQSDVKELLHQFIASAGNLLLFTPNVHTIKVKHITEKAGTQNISDLCDIRKENVSNRPERPFLSEVAQMDNDYLKENTAKEICEVHISLQTTEHAKNVLEMSEINSSCNWLISYSSGSRDSIQMAENLSSEGAVSVGSVAIPREYLLSNDDYSLNGALRGFYKESHIFCFLPLPIETNLPVHINGSFFVEQSRRGLRQCAGTDNKSTKDVDRWNEMLLSDAVCDSYLGLLQALPSDYYSNENGLPRDSNFDYSRFWPALFEDSVLRPLSQNFYEQVVKGDHQLLYSQIPFDTKIAMKNCIFLEANVRYDQSIGDVAFECLQNFHSEEDYCLMDMKKSIYDRFCEAGLKGSLRFLSTRDFFATVVLPNLTNEFWTNRETERDKMMVFLLKFIQVEEMPDLSNAMKQFDCIPTRPHGKLVKPHDLVNENSRLIVDLFSDDDERFIQYDRNHDFKDDVVQTNLIVMGMMTNSISDDLIVSRAESIQQFSDSKRRCEAFIRYLESLADQHLQNLEFRLKNVAWIPVIEDKPFDYPSCLKWNGQSVKLQCPSNVYSEKYRHIVGSCANIHDKDIAELLQRMNFSQKPSVKLVLEHFRAMISLDDVTECNKLTQSVHDVYKYLYENLDDLQTNDTFDEDLYPEPLVWTGNMFIEAKHVCCQFCLGIARTALEPYIYKLVDEFTYMKPLFVFFGCSAELSFDHLLEIQKQINTKNNNADAEEDRRVMLNIVTDIAFKFKPDRHEDLKQLQLPVIHGEDRELKLASVTECVFTTDNFFLNNAEESAQQIHIMDRRIGIEVAEKLGVESLASRIMKDNDAEELGEEWGQSEPLTTRLKGLLEDYNDGFAIPKELVQNSDDAGATTVRFLYDERTNDEYMTGLIDEGMSECQGPALWVFNDACFTEDDFKNIIKLAGKTKESERSKIGKFGLGFSSVYNLTDVPSFVSGNSVVILDPKTVHLNKALRNKSSPGIRLRFGQQNQWLLKKLKNQFMPFQNIFGCDMSGTNNEPLDFKGTLFRLPLRTRKQAQDDAISSQAYSKKEMIKLLQKFASSVGTLMTFTQNIHKIEVYRLPETAAEPGESVLLFEASREKIGGTGRFNMLQEIVDECLKSHSSSRKTSVEVEMNIRTTRAASELLGVETDSWKYRWFITTSTGSMETLQMAKELSDKGAVPIGSVAISDAHIKSCSKLKEEPMGFEGNNRLFCFLPLPISKITLSVFVNGCFFVEKNRKCLHLPIGDDRMSHDKELEWNQTLLSDAVRDAYISLIAEIPMEYFEQDADGNALYQIWPRFSDNREIFEPLTREFYQSITSYAADKRIFEIQNQKIGMNQCIFLDFSLRYKEFIGNAAHDFLVYLDTPTLKTVIDMPQEIYEQFKEASCDDKLPMLTTLEFFSAYFFENINSDFWNGKESSRNSLVLYALSEFSENADLLAKISVAPCIPTRPHGLLRRPSELISEVHCSVLKDLFSEADERFIQSSDSQHFSDSKIMDVLVRLGLKTDFLPKELLCERAESVIKQGTPDKQISRCEAVLQYIQKHANTDLPYTDMKSIKFLPVQEKPENWPMKWHSAQEIDTGDQGNFKIQFEKPENIASQYLKCIVGSVLPILQMSLESKFSHNVFLQLGLKTRGKLSIDDAIGQLRHISETSPSSVEERIMKEICEETYSFIGENIMEYQDVDLSEFKERKMIYAGNKLVKPRECIIWLPVECQPEFYCMKNVWSTTSSELLTFLRSAGVRDLENTEDEKCLNINDILGVLKKFEINIGNRVEENVVILIINLLTTLDHLAKQDRNYHLPNEVIEQLFAPDMNNIIRRPTDICIDDNYDKLSDEPNLHIVHDKMTRGLLRLLKIKTKRAQYISQFDFGVSFGQEEKLTTRIRGILEDHPSEISVFNELLQNADDAFCD</sequence>
<dbReference type="EMBL" id="VSWD01000002">
    <property type="protein sequence ID" value="KAK3107893.1"/>
    <property type="molecule type" value="Genomic_DNA"/>
</dbReference>
<dbReference type="PANTHER" id="PTHR46919:SF2">
    <property type="entry name" value="SACSIN"/>
    <property type="match status" value="1"/>
</dbReference>
<reference evidence="2" key="1">
    <citation type="submission" date="2019-08" db="EMBL/GenBank/DDBJ databases">
        <title>The improved chromosome-level genome for the pearl oyster Pinctada fucata martensii using PacBio sequencing and Hi-C.</title>
        <authorList>
            <person name="Zheng Z."/>
        </authorList>
    </citation>
    <scope>NUCLEOTIDE SEQUENCE</scope>
    <source>
        <strain evidence="2">ZZ-2019</strain>
        <tissue evidence="2">Adductor muscle</tissue>
    </source>
</reference>
<dbReference type="NCBIfam" id="NF047352">
    <property type="entry name" value="P_loop_sacsin"/>
    <property type="match status" value="2"/>
</dbReference>
<dbReference type="Pfam" id="PF25794">
    <property type="entry name" value="SACS"/>
    <property type="match status" value="3"/>
</dbReference>
<feature type="domain" description="Sacsin/Nov" evidence="1">
    <location>
        <begin position="1273"/>
        <end position="1519"/>
    </location>
</feature>
<feature type="domain" description="Sacsin/Nov" evidence="1">
    <location>
        <begin position="2301"/>
        <end position="2550"/>
    </location>
</feature>
<comment type="caution">
    <text evidence="2">The sequence shown here is derived from an EMBL/GenBank/DDBJ whole genome shotgun (WGS) entry which is preliminary data.</text>
</comment>
<dbReference type="PANTHER" id="PTHR46919">
    <property type="entry name" value="ZINC FINGER, C3HC4 TYPE (RING FINGER) FAMILY PROTEIN"/>
    <property type="match status" value="1"/>
</dbReference>
<dbReference type="InterPro" id="IPR058210">
    <property type="entry name" value="SACS/Nov_dom"/>
</dbReference>
<accession>A0AA88YUE9</accession>
<evidence type="ECO:0000313" key="3">
    <source>
        <dbReference type="Proteomes" id="UP001186944"/>
    </source>
</evidence>
<gene>
    <name evidence="2" type="ORF">FSP39_024562</name>
</gene>
<dbReference type="SUPFAM" id="SSF55874">
    <property type="entry name" value="ATPase domain of HSP90 chaperone/DNA topoisomerase II/histidine kinase"/>
    <property type="match status" value="2"/>
</dbReference>
<evidence type="ECO:0000313" key="2">
    <source>
        <dbReference type="EMBL" id="KAK3107893.1"/>
    </source>
</evidence>
<dbReference type="Proteomes" id="UP001186944">
    <property type="component" value="Unassembled WGS sequence"/>
</dbReference>
<protein>
    <recommendedName>
        <fullName evidence="1">Sacsin/Nov domain-containing protein</fullName>
    </recommendedName>
</protein>
<dbReference type="InterPro" id="IPR036890">
    <property type="entry name" value="HATPase_C_sf"/>
</dbReference>
<evidence type="ECO:0000259" key="1">
    <source>
        <dbReference type="Pfam" id="PF25794"/>
    </source>
</evidence>
<keyword evidence="3" id="KW-1185">Reference proteome</keyword>
<name>A0AA88YUE9_PINIB</name>
<proteinExistence type="predicted"/>
<organism evidence="2 3">
    <name type="scientific">Pinctada imbricata</name>
    <name type="common">Atlantic pearl-oyster</name>
    <name type="synonym">Pinctada martensii</name>
    <dbReference type="NCBI Taxonomy" id="66713"/>
    <lineage>
        <taxon>Eukaryota</taxon>
        <taxon>Metazoa</taxon>
        <taxon>Spiralia</taxon>
        <taxon>Lophotrochozoa</taxon>
        <taxon>Mollusca</taxon>
        <taxon>Bivalvia</taxon>
        <taxon>Autobranchia</taxon>
        <taxon>Pteriomorphia</taxon>
        <taxon>Pterioida</taxon>
        <taxon>Pterioidea</taxon>
        <taxon>Pteriidae</taxon>
        <taxon>Pinctada</taxon>
    </lineage>
</organism>